<organism evidence="2 3">
    <name type="scientific">Galliscardovia ingluviei</name>
    <dbReference type="NCBI Taxonomy" id="1769422"/>
    <lineage>
        <taxon>Bacteria</taxon>
        <taxon>Bacillati</taxon>
        <taxon>Actinomycetota</taxon>
        <taxon>Actinomycetes</taxon>
        <taxon>Bifidobacteriales</taxon>
        <taxon>Bifidobacteriaceae</taxon>
        <taxon>Galliscardovia</taxon>
    </lineage>
</organism>
<keyword evidence="3" id="KW-1185">Reference proteome</keyword>
<evidence type="ECO:0008006" key="4">
    <source>
        <dbReference type="Google" id="ProtNLM"/>
    </source>
</evidence>
<feature type="transmembrane region" description="Helical" evidence="1">
    <location>
        <begin position="474"/>
        <end position="493"/>
    </location>
</feature>
<dbReference type="AlphaFoldDB" id="A0A8J3AQ65"/>
<feature type="transmembrane region" description="Helical" evidence="1">
    <location>
        <begin position="129"/>
        <end position="151"/>
    </location>
</feature>
<sequence>MNGFAYRKTIYSAIMKTYNNHEIHAHLDNHEEHEMQYDTANTGSSEQARLGSLKQASDAKQPIDLKQSSDVGQASNVKQPILTRVHSAIALASALAIAIIADRAAYAMAHATSTYDSVNSSLTASMPVFTPFVWFGVFWLAAFAVVTVQFLRVCWHRSRAVRAGYCVFAILGLALSAAVIVENYLAPNNTEDGSAIHTVLSAIIVLPALAVFLTQIPTELVHAEQPKNSVLRWLRGCVIEPFANWGVCARSIAAWFHQGTHVSLGVSAGDVNAASASVDSGHAGDVNTAGVNADSTHAAAQSAALERPTTARGRGHEILVGLLMLIPVCIVAVPLLMQSDEIFNALVQRAVFSFDITAFLGHTIFVICFGWLLFSLFAGVWLRIEQGVASAMQSEQRATKDAGFTRDTDLTQDTGFAQNASITPTSTSIVLLGILALYAVFCAIQVRYLVFGLLTEGTIQLPAGLTYAQYARSGFFQLIVVVLLNLAIFGLAIRYCKASRVVHGLLVGLLGLSMLMAGSAALKLGIYIDAYGLTWLRSVSVTFIPVVAIIIVLAGIRLRVNKLPLIAVSMVLVLIWWIVLGIVNPSNIIMWFNTAFGYDQPYM</sequence>
<feature type="transmembrane region" description="Helical" evidence="1">
    <location>
        <begin position="356"/>
        <end position="382"/>
    </location>
</feature>
<feature type="transmembrane region" description="Helical" evidence="1">
    <location>
        <begin position="563"/>
        <end position="583"/>
    </location>
</feature>
<feature type="transmembrane region" description="Helical" evidence="1">
    <location>
        <begin position="318"/>
        <end position="336"/>
    </location>
</feature>
<evidence type="ECO:0000256" key="1">
    <source>
        <dbReference type="SAM" id="Phobius"/>
    </source>
</evidence>
<keyword evidence="1" id="KW-0812">Transmembrane</keyword>
<protein>
    <recommendedName>
        <fullName evidence="4">DUF4173 domain-containing protein</fullName>
    </recommendedName>
</protein>
<gene>
    <name evidence="2" type="ORF">GCM10007377_12510</name>
</gene>
<proteinExistence type="predicted"/>
<dbReference type="InterPro" id="IPR025291">
    <property type="entry name" value="DUF4153"/>
</dbReference>
<evidence type="ECO:0000313" key="2">
    <source>
        <dbReference type="EMBL" id="GGI14756.1"/>
    </source>
</evidence>
<keyword evidence="1" id="KW-0472">Membrane</keyword>
<accession>A0A8J3AQ65</accession>
<feature type="transmembrane region" description="Helical" evidence="1">
    <location>
        <begin position="534"/>
        <end position="556"/>
    </location>
</feature>
<feature type="transmembrane region" description="Helical" evidence="1">
    <location>
        <begin position="429"/>
        <end position="454"/>
    </location>
</feature>
<reference evidence="2" key="1">
    <citation type="journal article" date="2014" name="Int. J. Syst. Evol. Microbiol.">
        <title>Complete genome sequence of Corynebacterium casei LMG S-19264T (=DSM 44701T), isolated from a smear-ripened cheese.</title>
        <authorList>
            <consortium name="US DOE Joint Genome Institute (JGI-PGF)"/>
            <person name="Walter F."/>
            <person name="Albersmeier A."/>
            <person name="Kalinowski J."/>
            <person name="Ruckert C."/>
        </authorList>
    </citation>
    <scope>NUCLEOTIDE SEQUENCE</scope>
    <source>
        <strain evidence="2">CCM 8606</strain>
    </source>
</reference>
<feature type="transmembrane region" description="Helical" evidence="1">
    <location>
        <begin position="88"/>
        <end position="109"/>
    </location>
</feature>
<dbReference type="Proteomes" id="UP000619536">
    <property type="component" value="Unassembled WGS sequence"/>
</dbReference>
<evidence type="ECO:0000313" key="3">
    <source>
        <dbReference type="Proteomes" id="UP000619536"/>
    </source>
</evidence>
<feature type="transmembrane region" description="Helical" evidence="1">
    <location>
        <begin position="505"/>
        <end position="528"/>
    </location>
</feature>
<comment type="caution">
    <text evidence="2">The sequence shown here is derived from an EMBL/GenBank/DDBJ whole genome shotgun (WGS) entry which is preliminary data.</text>
</comment>
<keyword evidence="1" id="KW-1133">Transmembrane helix</keyword>
<dbReference type="EMBL" id="BMDH01000003">
    <property type="protein sequence ID" value="GGI14756.1"/>
    <property type="molecule type" value="Genomic_DNA"/>
</dbReference>
<name>A0A8J3AQ65_9BIFI</name>
<dbReference type="Pfam" id="PF13687">
    <property type="entry name" value="DUF4153"/>
    <property type="match status" value="1"/>
</dbReference>
<reference evidence="2" key="2">
    <citation type="submission" date="2020-09" db="EMBL/GenBank/DDBJ databases">
        <authorList>
            <person name="Sun Q."/>
            <person name="Sedlacek I."/>
        </authorList>
    </citation>
    <scope>NUCLEOTIDE SEQUENCE</scope>
    <source>
        <strain evidence="2">CCM 8606</strain>
    </source>
</reference>
<feature type="transmembrane region" description="Helical" evidence="1">
    <location>
        <begin position="163"/>
        <end position="181"/>
    </location>
</feature>
<feature type="transmembrane region" description="Helical" evidence="1">
    <location>
        <begin position="193"/>
        <end position="213"/>
    </location>
</feature>